<proteinExistence type="predicted"/>
<evidence type="ECO:0000313" key="1">
    <source>
        <dbReference type="EMBL" id="MFD2698151.1"/>
    </source>
</evidence>
<keyword evidence="1" id="KW-0547">Nucleotide-binding</keyword>
<dbReference type="Proteomes" id="UP001597357">
    <property type="component" value="Unassembled WGS sequence"/>
</dbReference>
<dbReference type="Gene3D" id="3.40.50.300">
    <property type="entry name" value="P-loop containing nucleotide triphosphate hydrolases"/>
    <property type="match status" value="1"/>
</dbReference>
<sequence>MKLQKFMYFRFMDFSSIIGLDHIKNHLQKTASRHIIPHAQLFVGSTGFGTLPMALAYAQYILTECGPEKNKIQAKKYVSDLSHPDLHFVFPSIIRKTHKKQSSKDYQSEWKNFIQENLYADEYAWNQYLDEEKKQGIINVRDAENILKDASLKSFSGGYKVFIIWGADKMNKDCANKLLKLVEEPPSKTVLLLLTAHEDRIISTIKSRCQVLHFPPLGEAVLSEALIEKQIEPNLALQIAQQAEGDFQKALKLINQSETEELFEKWFITWVRAAFRAKGNKTAIKDLINWSTEVAQSGRETQKQFLLYCLNFFRQALLLNYSANDLVHLQPKTAGFKLKNFAPFIHGGNIIPIQKELEKALYHIERNGNDKLVLTDLSIQLTRLIHKKEQELKKAAD</sequence>
<reference evidence="2" key="1">
    <citation type="journal article" date="2019" name="Int. J. Syst. Evol. Microbiol.">
        <title>The Global Catalogue of Microorganisms (GCM) 10K type strain sequencing project: providing services to taxonomists for standard genome sequencing and annotation.</title>
        <authorList>
            <consortium name="The Broad Institute Genomics Platform"/>
            <consortium name="The Broad Institute Genome Sequencing Center for Infectious Disease"/>
            <person name="Wu L."/>
            <person name="Ma J."/>
        </authorList>
    </citation>
    <scope>NUCLEOTIDE SEQUENCE [LARGE SCALE GENOMIC DNA]</scope>
    <source>
        <strain evidence="2">KCTC 42255</strain>
    </source>
</reference>
<dbReference type="RefSeq" id="WP_379047241.1">
    <property type="nucleotide sequence ID" value="NZ_JBHULZ010000041.1"/>
</dbReference>
<dbReference type="PANTHER" id="PTHR11669">
    <property type="entry name" value="REPLICATION FACTOR C / DNA POLYMERASE III GAMMA-TAU SUBUNIT"/>
    <property type="match status" value="1"/>
</dbReference>
<dbReference type="InterPro" id="IPR050238">
    <property type="entry name" value="DNA_Rep/Repair_Clamp_Loader"/>
</dbReference>
<dbReference type="SUPFAM" id="SSF52540">
    <property type="entry name" value="P-loop containing nucleoside triphosphate hydrolases"/>
    <property type="match status" value="1"/>
</dbReference>
<accession>A0ABW5SEL4</accession>
<name>A0ABW5SEL4_9FLAO</name>
<dbReference type="GO" id="GO:0005524">
    <property type="term" value="F:ATP binding"/>
    <property type="evidence" value="ECO:0007669"/>
    <property type="project" value="UniProtKB-KW"/>
</dbReference>
<dbReference type="PANTHER" id="PTHR11669:SF8">
    <property type="entry name" value="DNA POLYMERASE III SUBUNIT DELTA"/>
    <property type="match status" value="1"/>
</dbReference>
<keyword evidence="1" id="KW-0067">ATP-binding</keyword>
<dbReference type="InterPro" id="IPR027417">
    <property type="entry name" value="P-loop_NTPase"/>
</dbReference>
<organism evidence="1 2">
    <name type="scientific">Mesonia sediminis</name>
    <dbReference type="NCBI Taxonomy" id="1703946"/>
    <lineage>
        <taxon>Bacteria</taxon>
        <taxon>Pseudomonadati</taxon>
        <taxon>Bacteroidota</taxon>
        <taxon>Flavobacteriia</taxon>
        <taxon>Flavobacteriales</taxon>
        <taxon>Flavobacteriaceae</taxon>
        <taxon>Mesonia</taxon>
    </lineage>
</organism>
<keyword evidence="2" id="KW-1185">Reference proteome</keyword>
<protein>
    <submittedName>
        <fullName evidence="1">ATP-binding protein</fullName>
    </submittedName>
</protein>
<gene>
    <name evidence="1" type="ORF">ACFSQ0_09130</name>
</gene>
<comment type="caution">
    <text evidence="1">The sequence shown here is derived from an EMBL/GenBank/DDBJ whole genome shotgun (WGS) entry which is preliminary data.</text>
</comment>
<evidence type="ECO:0000313" key="2">
    <source>
        <dbReference type="Proteomes" id="UP001597357"/>
    </source>
</evidence>
<dbReference type="EMBL" id="JBHULZ010000041">
    <property type="protein sequence ID" value="MFD2698151.1"/>
    <property type="molecule type" value="Genomic_DNA"/>
</dbReference>
<dbReference type="Pfam" id="PF13177">
    <property type="entry name" value="DNA_pol3_delta2"/>
    <property type="match status" value="1"/>
</dbReference>